<evidence type="ECO:0000313" key="2">
    <source>
        <dbReference type="Proteomes" id="UP000243686"/>
    </source>
</evidence>
<gene>
    <name evidence="1" type="ORF">X801_06423</name>
</gene>
<keyword evidence="2" id="KW-1185">Reference proteome</keyword>
<evidence type="ECO:0000313" key="1">
    <source>
        <dbReference type="EMBL" id="OON17737.1"/>
    </source>
</evidence>
<sequence>MEMQTYLDDKAESSDRNDIQVVLLLCYTSKKKVTKSSKLQLNLFHLRKLVGMCSPIAVDTMAVTDLRTPVEVGIPAAAGLHTLVGADNTIVVDLLIPNRADILAASDLGTGLDNRKVEHSDNQTLVDIHLDSLDTVL</sequence>
<dbReference type="EMBL" id="KV894962">
    <property type="protein sequence ID" value="OON17737.1"/>
    <property type="molecule type" value="Genomic_DNA"/>
</dbReference>
<accession>A0A1S8WTH2</accession>
<reference evidence="1 2" key="1">
    <citation type="submission" date="2015-03" db="EMBL/GenBank/DDBJ databases">
        <title>Draft genome of the nematode, Opisthorchis viverrini.</title>
        <authorList>
            <person name="Mitreva M."/>
        </authorList>
    </citation>
    <scope>NUCLEOTIDE SEQUENCE [LARGE SCALE GENOMIC DNA]</scope>
    <source>
        <strain evidence="1">Khon Kaen</strain>
    </source>
</reference>
<feature type="non-terminal residue" evidence="1">
    <location>
        <position position="137"/>
    </location>
</feature>
<name>A0A1S8WTH2_OPIVI</name>
<dbReference type="AlphaFoldDB" id="A0A1S8WTH2"/>
<organism evidence="1 2">
    <name type="scientific">Opisthorchis viverrini</name>
    <name type="common">Southeast Asian liver fluke</name>
    <dbReference type="NCBI Taxonomy" id="6198"/>
    <lineage>
        <taxon>Eukaryota</taxon>
        <taxon>Metazoa</taxon>
        <taxon>Spiralia</taxon>
        <taxon>Lophotrochozoa</taxon>
        <taxon>Platyhelminthes</taxon>
        <taxon>Trematoda</taxon>
        <taxon>Digenea</taxon>
        <taxon>Opisthorchiida</taxon>
        <taxon>Opisthorchiata</taxon>
        <taxon>Opisthorchiidae</taxon>
        <taxon>Opisthorchis</taxon>
    </lineage>
</organism>
<dbReference type="Proteomes" id="UP000243686">
    <property type="component" value="Unassembled WGS sequence"/>
</dbReference>
<protein>
    <submittedName>
        <fullName evidence="1">Uncharacterized protein</fullName>
    </submittedName>
</protein>
<proteinExistence type="predicted"/>